<dbReference type="PROSITE" id="PS50297">
    <property type="entry name" value="ANK_REP_REGION"/>
    <property type="match status" value="1"/>
</dbReference>
<dbReference type="SMART" id="SM00248">
    <property type="entry name" value="ANK"/>
    <property type="match status" value="4"/>
</dbReference>
<feature type="non-terminal residue" evidence="3">
    <location>
        <position position="632"/>
    </location>
</feature>
<dbReference type="Gene3D" id="1.25.40.20">
    <property type="entry name" value="Ankyrin repeat-containing domain"/>
    <property type="match status" value="3"/>
</dbReference>
<keyword evidence="2" id="KW-1133">Transmembrane helix</keyword>
<evidence type="ECO:0000256" key="1">
    <source>
        <dbReference type="PROSITE-ProRule" id="PRU00023"/>
    </source>
</evidence>
<dbReference type="OrthoDB" id="194358at2759"/>
<feature type="transmembrane region" description="Helical" evidence="2">
    <location>
        <begin position="580"/>
        <end position="599"/>
    </location>
</feature>
<evidence type="ECO:0008006" key="5">
    <source>
        <dbReference type="Google" id="ProtNLM"/>
    </source>
</evidence>
<keyword evidence="2" id="KW-0812">Transmembrane</keyword>
<dbReference type="PANTHER" id="PTHR10039:SF15">
    <property type="entry name" value="NACHT DOMAIN-CONTAINING PROTEIN"/>
    <property type="match status" value="1"/>
</dbReference>
<dbReference type="EMBL" id="JANBPK010000748">
    <property type="protein sequence ID" value="KAJ2933271.1"/>
    <property type="molecule type" value="Genomic_DNA"/>
</dbReference>
<keyword evidence="1" id="KW-0040">ANK repeat</keyword>
<sequence length="632" mass="69609">MHSLIMSRPLVSFEYLVPGAAFLDIQARNEDVERFVRKKIDEVPTLRAVLRGKEASKDQLCAAIKESSHGMFLVARLQVEALKGCTNVTSLTSTLQELPTGVNDLYLHTLDRIESQGPQKALLARKTFLWATYGFETLKIQQLQEALAVSLVSETFDEDSIVTEELIHDVCCGLISLDCNYGVRFIQINAHPGSLSSHTPPWPPAALSTYHPTRLHHSGISHVTLMNIGDVTHALLLKKSRNYHVLPYANWWIFPEPVNSGHLAALLGLKSYLSRHVEVTATNRYTLLHIAAIGGSVDTAGCCLARFSATNRRQCFNETAPDTRHVHRGCKNLLEAAHRMNFQAVQEFLSQLPNHEIDPNAFAACGCNLLVCASRSGDEDTVHSILPFINWHDYPNKQDCKFGRTALLWASYFGHDSLVQLFLSQQGVSVHHRDKQGNTALMLAASGGHEDVIRSLLASPRVTKVNARNWNRDTAASLAEWHGYKDIAHLLGLRSDLEDSGDDVTGISEILNMIITLPGPAEVITLPGAAEEGESKQGELDLNVADAAPVSVGSQLGPSRNEALLTSLLQVGPFASFRSIFLFLVIISIPSSSFVYFALRIDAGYDMLAGFWKSEFYSVSIHILSCLCVPLL</sequence>
<evidence type="ECO:0000313" key="3">
    <source>
        <dbReference type="EMBL" id="KAJ2933271.1"/>
    </source>
</evidence>
<dbReference type="InterPro" id="IPR002110">
    <property type="entry name" value="Ankyrin_rpt"/>
</dbReference>
<accession>A0A9W8JEB5</accession>
<gene>
    <name evidence="3" type="ORF">H1R20_g3806</name>
</gene>
<organism evidence="3 4">
    <name type="scientific">Candolleomyces eurysporus</name>
    <dbReference type="NCBI Taxonomy" id="2828524"/>
    <lineage>
        <taxon>Eukaryota</taxon>
        <taxon>Fungi</taxon>
        <taxon>Dikarya</taxon>
        <taxon>Basidiomycota</taxon>
        <taxon>Agaricomycotina</taxon>
        <taxon>Agaricomycetes</taxon>
        <taxon>Agaricomycetidae</taxon>
        <taxon>Agaricales</taxon>
        <taxon>Agaricineae</taxon>
        <taxon>Psathyrellaceae</taxon>
        <taxon>Candolleomyces</taxon>
    </lineage>
</organism>
<name>A0A9W8JEB5_9AGAR</name>
<dbReference type="Pfam" id="PF12796">
    <property type="entry name" value="Ank_2"/>
    <property type="match status" value="1"/>
</dbReference>
<keyword evidence="2" id="KW-0472">Membrane</keyword>
<comment type="caution">
    <text evidence="3">The sequence shown here is derived from an EMBL/GenBank/DDBJ whole genome shotgun (WGS) entry which is preliminary data.</text>
</comment>
<proteinExistence type="predicted"/>
<dbReference type="PROSITE" id="PS50088">
    <property type="entry name" value="ANK_REPEAT"/>
    <property type="match status" value="1"/>
</dbReference>
<evidence type="ECO:0000256" key="2">
    <source>
        <dbReference type="SAM" id="Phobius"/>
    </source>
</evidence>
<protein>
    <recommendedName>
        <fullName evidence="5">Ankyrin</fullName>
    </recommendedName>
</protein>
<keyword evidence="4" id="KW-1185">Reference proteome</keyword>
<dbReference type="Proteomes" id="UP001140091">
    <property type="component" value="Unassembled WGS sequence"/>
</dbReference>
<dbReference type="InterPro" id="IPR036770">
    <property type="entry name" value="Ankyrin_rpt-contain_sf"/>
</dbReference>
<reference evidence="3" key="1">
    <citation type="submission" date="2022-06" db="EMBL/GenBank/DDBJ databases">
        <title>Genome Sequence of Candolleomyces eurysporus.</title>
        <authorList>
            <person name="Buettner E."/>
        </authorList>
    </citation>
    <scope>NUCLEOTIDE SEQUENCE</scope>
    <source>
        <strain evidence="3">VTCC 930004</strain>
    </source>
</reference>
<dbReference type="PANTHER" id="PTHR10039">
    <property type="entry name" value="AMELOGENIN"/>
    <property type="match status" value="1"/>
</dbReference>
<dbReference type="SUPFAM" id="SSF48403">
    <property type="entry name" value="Ankyrin repeat"/>
    <property type="match status" value="1"/>
</dbReference>
<feature type="repeat" description="ANK" evidence="1">
    <location>
        <begin position="436"/>
        <end position="457"/>
    </location>
</feature>
<dbReference type="AlphaFoldDB" id="A0A9W8JEB5"/>
<evidence type="ECO:0000313" key="4">
    <source>
        <dbReference type="Proteomes" id="UP001140091"/>
    </source>
</evidence>